<dbReference type="PANTHER" id="PTHR11432:SF3">
    <property type="entry name" value="NADH-UBIQUINONE OXIDOREDUCTASE CHAIN 1"/>
    <property type="match status" value="1"/>
</dbReference>
<evidence type="ECO:0000256" key="11">
    <source>
        <dbReference type="SAM" id="Phobius"/>
    </source>
</evidence>
<dbReference type="Proteomes" id="UP000267027">
    <property type="component" value="Unassembled WGS sequence"/>
</dbReference>
<keyword evidence="10" id="KW-0520">NAD</keyword>
<feature type="transmembrane region" description="Helical" evidence="11">
    <location>
        <begin position="176"/>
        <end position="200"/>
    </location>
</feature>
<keyword evidence="8 11" id="KW-0472">Membrane</keyword>
<evidence type="ECO:0000256" key="1">
    <source>
        <dbReference type="ARBA" id="ARBA00004141"/>
    </source>
</evidence>
<keyword evidence="6 11" id="KW-1133">Transmembrane helix</keyword>
<dbReference type="PANTHER" id="PTHR11432">
    <property type="entry name" value="NADH DEHYDROGENASE SUBUNIT 1"/>
    <property type="match status" value="1"/>
</dbReference>
<evidence type="ECO:0000256" key="6">
    <source>
        <dbReference type="ARBA" id="ARBA00022989"/>
    </source>
</evidence>
<dbReference type="AlphaFoldDB" id="A0A3P7I087"/>
<comment type="similarity">
    <text evidence="2 10">Belongs to the complex I subunit 1 family.</text>
</comment>
<comment type="subcellular location">
    <subcellularLocation>
        <location evidence="1">Membrane</location>
        <topology evidence="1">Multi-pass membrane protein</topology>
    </subcellularLocation>
    <subcellularLocation>
        <location evidence="10">Mitochondrion inner membrane</location>
        <topology evidence="10">Multi-pass membrane protein</topology>
    </subcellularLocation>
</comment>
<name>A0A3P7I087_ANGCS</name>
<gene>
    <name evidence="12" type="ORF">ACOC_LOCUS7569</name>
</gene>
<evidence type="ECO:0000256" key="9">
    <source>
        <dbReference type="ARBA" id="ARBA00031024"/>
    </source>
</evidence>
<reference evidence="12 13" key="1">
    <citation type="submission" date="2018-11" db="EMBL/GenBank/DDBJ databases">
        <authorList>
            <consortium name="Pathogen Informatics"/>
        </authorList>
    </citation>
    <scope>NUCLEOTIDE SEQUENCE [LARGE SCALE GENOMIC DNA]</scope>
    <source>
        <strain evidence="12 13">Costa Rica</strain>
    </source>
</reference>
<evidence type="ECO:0000256" key="4">
    <source>
        <dbReference type="ARBA" id="ARBA00022448"/>
    </source>
</evidence>
<sequence>MILVVNDCVDIVFVDVFILQSIAFITLYERHLLGRRQVRLGPTKVSFMGILQALLDGVKLLKKEQVLPLYTSDLVFVLVPGVSFVLMYLRMEYSLLFFLCLLGFGVYSVMLSGYIRKSKYGIVGALRARRQRVSYEIAFSIYLLAVMLIVVNRAPFDFAEGERELVSGYNVEFGRVAFVLLFLREYGRLIFFFFSLIIFIRSSYPRYRYDLIIGIF</sequence>
<dbReference type="InterPro" id="IPR018086">
    <property type="entry name" value="NADH_UbQ_OxRdtase_su1_CS"/>
</dbReference>
<evidence type="ECO:0000256" key="8">
    <source>
        <dbReference type="ARBA" id="ARBA00023136"/>
    </source>
</evidence>
<dbReference type="GO" id="GO:0009060">
    <property type="term" value="P:aerobic respiration"/>
    <property type="evidence" value="ECO:0007669"/>
    <property type="project" value="TreeGrafter"/>
</dbReference>
<dbReference type="PROSITE" id="PS00667">
    <property type="entry name" value="COMPLEX1_ND1_1"/>
    <property type="match status" value="1"/>
</dbReference>
<evidence type="ECO:0000313" key="13">
    <source>
        <dbReference type="Proteomes" id="UP000267027"/>
    </source>
</evidence>
<dbReference type="PROSITE" id="PS00668">
    <property type="entry name" value="COMPLEX1_ND1_2"/>
    <property type="match status" value="1"/>
</dbReference>
<evidence type="ECO:0000256" key="5">
    <source>
        <dbReference type="ARBA" id="ARBA00022692"/>
    </source>
</evidence>
<dbReference type="STRING" id="334426.A0A3P7I087"/>
<organism evidence="12 13">
    <name type="scientific">Angiostrongylus costaricensis</name>
    <name type="common">Nematode worm</name>
    <dbReference type="NCBI Taxonomy" id="334426"/>
    <lineage>
        <taxon>Eukaryota</taxon>
        <taxon>Metazoa</taxon>
        <taxon>Ecdysozoa</taxon>
        <taxon>Nematoda</taxon>
        <taxon>Chromadorea</taxon>
        <taxon>Rhabditida</taxon>
        <taxon>Rhabditina</taxon>
        <taxon>Rhabditomorpha</taxon>
        <taxon>Strongyloidea</taxon>
        <taxon>Metastrongylidae</taxon>
        <taxon>Angiostrongylus</taxon>
    </lineage>
</organism>
<dbReference type="GO" id="GO:0003954">
    <property type="term" value="F:NADH dehydrogenase activity"/>
    <property type="evidence" value="ECO:0007669"/>
    <property type="project" value="TreeGrafter"/>
</dbReference>
<feature type="transmembrane region" description="Helical" evidence="11">
    <location>
        <begin position="135"/>
        <end position="156"/>
    </location>
</feature>
<dbReference type="InterPro" id="IPR001694">
    <property type="entry name" value="NADH_UbQ_OxRdtase_su1/FPO"/>
</dbReference>
<protein>
    <recommendedName>
        <fullName evidence="3">NADH-ubiquinone oxidoreductase chain 1</fullName>
    </recommendedName>
    <alternativeName>
        <fullName evidence="9">NADH dehydrogenase subunit 1</fullName>
    </alternativeName>
</protein>
<keyword evidence="13" id="KW-1185">Reference proteome</keyword>
<feature type="transmembrane region" description="Helical" evidence="11">
    <location>
        <begin position="69"/>
        <end position="89"/>
    </location>
</feature>
<evidence type="ECO:0000313" key="12">
    <source>
        <dbReference type="EMBL" id="VDM59154.1"/>
    </source>
</evidence>
<feature type="transmembrane region" description="Helical" evidence="11">
    <location>
        <begin position="12"/>
        <end position="29"/>
    </location>
</feature>
<feature type="transmembrane region" description="Helical" evidence="11">
    <location>
        <begin position="95"/>
        <end position="115"/>
    </location>
</feature>
<evidence type="ECO:0000256" key="7">
    <source>
        <dbReference type="ARBA" id="ARBA00023075"/>
    </source>
</evidence>
<dbReference type="GO" id="GO:0005743">
    <property type="term" value="C:mitochondrial inner membrane"/>
    <property type="evidence" value="ECO:0007669"/>
    <property type="project" value="UniProtKB-SubCell"/>
</dbReference>
<proteinExistence type="inferred from homology"/>
<accession>A0A3P7I087</accession>
<evidence type="ECO:0000256" key="2">
    <source>
        <dbReference type="ARBA" id="ARBA00010535"/>
    </source>
</evidence>
<dbReference type="EMBL" id="UYYA01004053">
    <property type="protein sequence ID" value="VDM59154.1"/>
    <property type="molecule type" value="Genomic_DNA"/>
</dbReference>
<dbReference type="Pfam" id="PF00146">
    <property type="entry name" value="NADHdh"/>
    <property type="match status" value="1"/>
</dbReference>
<keyword evidence="5 10" id="KW-0812">Transmembrane</keyword>
<dbReference type="OrthoDB" id="5847499at2759"/>
<keyword evidence="4" id="KW-0813">Transport</keyword>
<evidence type="ECO:0000256" key="10">
    <source>
        <dbReference type="RuleBase" id="RU000471"/>
    </source>
</evidence>
<evidence type="ECO:0000256" key="3">
    <source>
        <dbReference type="ARBA" id="ARBA00021009"/>
    </source>
</evidence>
<keyword evidence="7" id="KW-0830">Ubiquinone</keyword>